<name>A0A243W9L8_9BACT</name>
<keyword evidence="6" id="KW-0812">Transmembrane</keyword>
<dbReference type="GO" id="GO:0005886">
    <property type="term" value="C:plasma membrane"/>
    <property type="evidence" value="ECO:0007669"/>
    <property type="project" value="UniProtKB-SubCell"/>
</dbReference>
<feature type="chain" id="PRO_5013372091" description="Glycosyltransferase 2-like domain-containing protein" evidence="7">
    <location>
        <begin position="21"/>
        <end position="388"/>
    </location>
</feature>
<dbReference type="EMBL" id="MTSE01000012">
    <property type="protein sequence ID" value="OUJ72219.1"/>
    <property type="molecule type" value="Genomic_DNA"/>
</dbReference>
<dbReference type="InterPro" id="IPR001173">
    <property type="entry name" value="Glyco_trans_2-like"/>
</dbReference>
<dbReference type="GO" id="GO:0016757">
    <property type="term" value="F:glycosyltransferase activity"/>
    <property type="evidence" value="ECO:0007669"/>
    <property type="project" value="UniProtKB-KW"/>
</dbReference>
<dbReference type="AlphaFoldDB" id="A0A243W9L8"/>
<feature type="signal peptide" evidence="7">
    <location>
        <begin position="1"/>
        <end position="20"/>
    </location>
</feature>
<protein>
    <recommendedName>
        <fullName evidence="8">Glycosyltransferase 2-like domain-containing protein</fullName>
    </recommendedName>
</protein>
<evidence type="ECO:0000256" key="6">
    <source>
        <dbReference type="SAM" id="Phobius"/>
    </source>
</evidence>
<evidence type="ECO:0000313" key="9">
    <source>
        <dbReference type="EMBL" id="OUJ72219.1"/>
    </source>
</evidence>
<evidence type="ECO:0000256" key="2">
    <source>
        <dbReference type="ARBA" id="ARBA00022475"/>
    </source>
</evidence>
<evidence type="ECO:0000256" key="1">
    <source>
        <dbReference type="ARBA" id="ARBA00004236"/>
    </source>
</evidence>
<dbReference type="RefSeq" id="WP_086595835.1">
    <property type="nucleotide sequence ID" value="NZ_MTSE01000012.1"/>
</dbReference>
<keyword evidence="3" id="KW-0328">Glycosyltransferase</keyword>
<dbReference type="Pfam" id="PF00535">
    <property type="entry name" value="Glycos_transf_2"/>
    <property type="match status" value="1"/>
</dbReference>
<reference evidence="9 10" key="1">
    <citation type="submission" date="2017-01" db="EMBL/GenBank/DDBJ databases">
        <title>A new Hymenobacter.</title>
        <authorList>
            <person name="Liang Y."/>
            <person name="Feng F."/>
        </authorList>
    </citation>
    <scope>NUCLEOTIDE SEQUENCE [LARGE SCALE GENOMIC DNA]</scope>
    <source>
        <strain evidence="9">MIMBbqt21</strain>
    </source>
</reference>
<dbReference type="Gene3D" id="3.90.550.10">
    <property type="entry name" value="Spore Coat Polysaccharide Biosynthesis Protein SpsA, Chain A"/>
    <property type="match status" value="1"/>
</dbReference>
<keyword evidence="2" id="KW-1003">Cell membrane</keyword>
<keyword evidence="4" id="KW-0808">Transferase</keyword>
<evidence type="ECO:0000259" key="8">
    <source>
        <dbReference type="Pfam" id="PF00535"/>
    </source>
</evidence>
<keyword evidence="10" id="KW-1185">Reference proteome</keyword>
<evidence type="ECO:0000256" key="4">
    <source>
        <dbReference type="ARBA" id="ARBA00022679"/>
    </source>
</evidence>
<dbReference type="Proteomes" id="UP000194873">
    <property type="component" value="Unassembled WGS sequence"/>
</dbReference>
<feature type="transmembrane region" description="Helical" evidence="6">
    <location>
        <begin position="326"/>
        <end position="348"/>
    </location>
</feature>
<dbReference type="PANTHER" id="PTHR43646:SF2">
    <property type="entry name" value="GLYCOSYLTRANSFERASE 2-LIKE DOMAIN-CONTAINING PROTEIN"/>
    <property type="match status" value="1"/>
</dbReference>
<keyword evidence="5 6" id="KW-0472">Membrane</keyword>
<gene>
    <name evidence="9" type="ORF">BXP70_19770</name>
</gene>
<evidence type="ECO:0000256" key="7">
    <source>
        <dbReference type="SAM" id="SignalP"/>
    </source>
</evidence>
<comment type="subcellular location">
    <subcellularLocation>
        <location evidence="1">Cell membrane</location>
    </subcellularLocation>
</comment>
<feature type="transmembrane region" description="Helical" evidence="6">
    <location>
        <begin position="298"/>
        <end position="319"/>
    </location>
</feature>
<dbReference type="InterPro" id="IPR029044">
    <property type="entry name" value="Nucleotide-diphossugar_trans"/>
</dbReference>
<evidence type="ECO:0000256" key="3">
    <source>
        <dbReference type="ARBA" id="ARBA00022676"/>
    </source>
</evidence>
<dbReference type="OrthoDB" id="9805625at2"/>
<keyword evidence="7" id="KW-0732">Signal</keyword>
<dbReference type="PANTHER" id="PTHR43646">
    <property type="entry name" value="GLYCOSYLTRANSFERASE"/>
    <property type="match status" value="1"/>
</dbReference>
<proteinExistence type="predicted"/>
<accession>A0A243W9L8</accession>
<evidence type="ECO:0000313" key="10">
    <source>
        <dbReference type="Proteomes" id="UP000194873"/>
    </source>
</evidence>
<sequence length="388" mass="41283">MSVALALLGAAVLGPAAVYAAAMVRFCRAWQQLPALQPAPARQVHKSDGFALTVIVAARNEAANLPCLLADLSQQTYLMDGGSAEVIIVDDHSTDATPAIVQQAALASPFALRLVQLASLPQQPTGKKAAVQAAVAAARAPWVVLTDADCRVAPGWLEAHAAVAADHTAQFASGPVLLTGQGMLAALQGVELAALVGVGAAGIGLGRPTMCNGANLSYRRAAFYTVHGFAGNAHVPSGDDEFLLHKLHAAYPTGIHFLKEAAAIVRTSAQPTLRALLRQRVRWASKWQHYEQAAPRRLAVLVLLANVGLFAGLVSLFWLPHGWPLVLAAWGVKLGADVWFLLPVLGFFRRQPWLRWLPVLQLAYAPYALATGLLGLRGGYEWKGRRVK</sequence>
<organism evidence="9 10">
    <name type="scientific">Hymenobacter crusticola</name>
    <dbReference type="NCBI Taxonomy" id="1770526"/>
    <lineage>
        <taxon>Bacteria</taxon>
        <taxon>Pseudomonadati</taxon>
        <taxon>Bacteroidota</taxon>
        <taxon>Cytophagia</taxon>
        <taxon>Cytophagales</taxon>
        <taxon>Hymenobacteraceae</taxon>
        <taxon>Hymenobacter</taxon>
    </lineage>
</organism>
<feature type="domain" description="Glycosyltransferase 2-like" evidence="8">
    <location>
        <begin position="53"/>
        <end position="177"/>
    </location>
</feature>
<keyword evidence="6" id="KW-1133">Transmembrane helix</keyword>
<dbReference type="SUPFAM" id="SSF53448">
    <property type="entry name" value="Nucleotide-diphospho-sugar transferases"/>
    <property type="match status" value="1"/>
</dbReference>
<evidence type="ECO:0000256" key="5">
    <source>
        <dbReference type="ARBA" id="ARBA00023136"/>
    </source>
</evidence>
<comment type="caution">
    <text evidence="9">The sequence shown here is derived from an EMBL/GenBank/DDBJ whole genome shotgun (WGS) entry which is preliminary data.</text>
</comment>
<feature type="transmembrane region" description="Helical" evidence="6">
    <location>
        <begin position="354"/>
        <end position="376"/>
    </location>
</feature>